<dbReference type="InterPro" id="IPR040256">
    <property type="entry name" value="At4g02000-like"/>
</dbReference>
<reference evidence="1 2" key="1">
    <citation type="submission" date="2024-01" db="EMBL/GenBank/DDBJ databases">
        <title>The complete chloroplast genome sequence of Lithospermum erythrorhizon: insights into the phylogenetic relationship among Boraginaceae species and the maternal lineages of purple gromwells.</title>
        <authorList>
            <person name="Okada T."/>
            <person name="Watanabe K."/>
        </authorList>
    </citation>
    <scope>NUCLEOTIDE SEQUENCE [LARGE SCALE GENOMIC DNA]</scope>
</reference>
<evidence type="ECO:0008006" key="3">
    <source>
        <dbReference type="Google" id="ProtNLM"/>
    </source>
</evidence>
<organism evidence="1 2">
    <name type="scientific">Lithospermum erythrorhizon</name>
    <name type="common">Purple gromwell</name>
    <name type="synonym">Lithospermum officinale var. erythrorhizon</name>
    <dbReference type="NCBI Taxonomy" id="34254"/>
    <lineage>
        <taxon>Eukaryota</taxon>
        <taxon>Viridiplantae</taxon>
        <taxon>Streptophyta</taxon>
        <taxon>Embryophyta</taxon>
        <taxon>Tracheophyta</taxon>
        <taxon>Spermatophyta</taxon>
        <taxon>Magnoliopsida</taxon>
        <taxon>eudicotyledons</taxon>
        <taxon>Gunneridae</taxon>
        <taxon>Pentapetalae</taxon>
        <taxon>asterids</taxon>
        <taxon>lamiids</taxon>
        <taxon>Boraginales</taxon>
        <taxon>Boraginaceae</taxon>
        <taxon>Boraginoideae</taxon>
        <taxon>Lithospermeae</taxon>
        <taxon>Lithospermum</taxon>
    </lineage>
</organism>
<protein>
    <recommendedName>
        <fullName evidence="3">DUF4283 domain-containing protein</fullName>
    </recommendedName>
</protein>
<dbReference type="PANTHER" id="PTHR31286">
    <property type="entry name" value="GLYCINE-RICH CELL WALL STRUCTURAL PROTEIN 1.8-LIKE"/>
    <property type="match status" value="1"/>
</dbReference>
<evidence type="ECO:0000313" key="2">
    <source>
        <dbReference type="Proteomes" id="UP001454036"/>
    </source>
</evidence>
<dbReference type="Proteomes" id="UP001454036">
    <property type="component" value="Unassembled WGS sequence"/>
</dbReference>
<dbReference type="PANTHER" id="PTHR31286:SF167">
    <property type="entry name" value="OS09G0268800 PROTEIN"/>
    <property type="match status" value="1"/>
</dbReference>
<dbReference type="EMBL" id="BAABME010026310">
    <property type="protein sequence ID" value="GAA0173668.1"/>
    <property type="molecule type" value="Genomic_DNA"/>
</dbReference>
<comment type="caution">
    <text evidence="1">The sequence shown here is derived from an EMBL/GenBank/DDBJ whole genome shotgun (WGS) entry which is preliminary data.</text>
</comment>
<keyword evidence="2" id="KW-1185">Reference proteome</keyword>
<proteinExistence type="predicted"/>
<evidence type="ECO:0000313" key="1">
    <source>
        <dbReference type="EMBL" id="GAA0173668.1"/>
    </source>
</evidence>
<sequence length="228" mass="26235">MDGELSRVLGDLSLEGEEMDQIFVPALAYERLEERFQFSLVGKLLTTCKFNMKMVLQGDPWLCEGQRILVERWEAEKQIEALELKSLPYWVHIWNLPPRYVDAEIGRVVGAHIGEVIEVDRRSIDQERGRFVCVKVRLNVEKPLKKGGIVPLRHSKVQVVYYYEKIGDVCLCCGFLGHDISIMHVSNGLTIWRISARKLIDMILGSLWDKGGCWDVYGLWRGTGWGLR</sequence>
<gene>
    <name evidence="1" type="ORF">LIER_41569</name>
</gene>
<name>A0AAV3REK6_LITER</name>
<accession>A0AAV3REK6</accession>
<dbReference type="AlphaFoldDB" id="A0AAV3REK6"/>